<dbReference type="EMBL" id="JAAXOW010000002">
    <property type="protein sequence ID" value="NKX93099.1"/>
    <property type="molecule type" value="Genomic_DNA"/>
</dbReference>
<feature type="transmembrane region" description="Helical" evidence="1">
    <location>
        <begin position="88"/>
        <end position="109"/>
    </location>
</feature>
<gene>
    <name evidence="2" type="ORF">HF995_07400</name>
</gene>
<feature type="transmembrane region" description="Helical" evidence="1">
    <location>
        <begin position="171"/>
        <end position="195"/>
    </location>
</feature>
<feature type="transmembrane region" description="Helical" evidence="1">
    <location>
        <begin position="474"/>
        <end position="495"/>
    </location>
</feature>
<comment type="caution">
    <text evidence="2">The sequence shown here is derived from an EMBL/GenBank/DDBJ whole genome shotgun (WGS) entry which is preliminary data.</text>
</comment>
<feature type="transmembrane region" description="Helical" evidence="1">
    <location>
        <begin position="252"/>
        <end position="272"/>
    </location>
</feature>
<dbReference type="AlphaFoldDB" id="A0A9X5FBF9"/>
<organism evidence="2 3">
    <name type="scientific">Sanguibacter hominis ATCC BAA-789</name>
    <dbReference type="NCBI Taxonomy" id="1312740"/>
    <lineage>
        <taxon>Bacteria</taxon>
        <taxon>Bacillati</taxon>
        <taxon>Actinomycetota</taxon>
        <taxon>Actinomycetes</taxon>
        <taxon>Micrococcales</taxon>
        <taxon>Sanguibacteraceae</taxon>
        <taxon>Sanguibacter</taxon>
    </lineage>
</organism>
<feature type="transmembrane region" description="Helical" evidence="1">
    <location>
        <begin position="355"/>
        <end position="376"/>
    </location>
</feature>
<keyword evidence="1" id="KW-0472">Membrane</keyword>
<protein>
    <submittedName>
        <fullName evidence="2">Polyketide antibiotic transporter</fullName>
    </submittedName>
</protein>
<accession>A0A9X5FBF9</accession>
<feature type="transmembrane region" description="Helical" evidence="1">
    <location>
        <begin position="406"/>
        <end position="427"/>
    </location>
</feature>
<name>A0A9X5FBF9_9MICO</name>
<sequence>MTTTAAVRMAPRAGPALAGVGTVLRLAVHRDRARLAVWTCAVCGLWTAMSVALQGVYPTVADRQARAALMSSPAAVILTGPGYGTADYTHGAMVAGELALMMFVALAIMSIQTVVRHTRTEEETGRAELVRAGTVGRHAPFVAAFVLVVAVNAVVALGTGAGLVISGLPAGGAFAVGLAGAATGVVFGAVAAVAAQVVEHGRAATGLAIAALGLAFVLRAAGDLQRPHGGPLSWLSPLGWAQQVRAFVDLRWWPLLLSLALTLLLLLVAGALGRGRDLGAGLLRARPGNPRASQRLAGPFGLAWRLQRATIAAWACGVAAFAIASGTFVDSVAEATAQMPALARALGGADGATEAFVALMVKFFALVVAGCCVAMASGARADEVDGHLEFVLATSVARSRWMFARLAVVALAGVGLLVLSATGLWVGATMTGSGSVGLGGHLLAGCAQVPAIAVLVGAATCLFGWVPRLLPAMWAWYAYAFVASVYGGLLGLPAWALKVSPFEHVPSLPGGAPELGGVAVLVGVAAVLVGAGLVGLRRRDIPHQ</sequence>
<feature type="transmembrane region" description="Helical" evidence="1">
    <location>
        <begin position="447"/>
        <end position="467"/>
    </location>
</feature>
<reference evidence="2 3" key="1">
    <citation type="submission" date="2020-04" db="EMBL/GenBank/DDBJ databases">
        <title>MicrobeNet Type strains.</title>
        <authorList>
            <person name="Nicholson A.C."/>
        </authorList>
    </citation>
    <scope>NUCLEOTIDE SEQUENCE [LARGE SCALE GENOMIC DNA]</scope>
    <source>
        <strain evidence="2 3">ATCC BAA-789</strain>
    </source>
</reference>
<keyword evidence="3" id="KW-1185">Reference proteome</keyword>
<proteinExistence type="predicted"/>
<evidence type="ECO:0000313" key="3">
    <source>
        <dbReference type="Proteomes" id="UP000774283"/>
    </source>
</evidence>
<feature type="transmembrane region" description="Helical" evidence="1">
    <location>
        <begin position="141"/>
        <end position="165"/>
    </location>
</feature>
<keyword evidence="1" id="KW-1133">Transmembrane helix</keyword>
<feature type="transmembrane region" description="Helical" evidence="1">
    <location>
        <begin position="35"/>
        <end position="57"/>
    </location>
</feature>
<keyword evidence="1" id="KW-0812">Transmembrane</keyword>
<feature type="transmembrane region" description="Helical" evidence="1">
    <location>
        <begin position="202"/>
        <end position="222"/>
    </location>
</feature>
<feature type="transmembrane region" description="Helical" evidence="1">
    <location>
        <begin position="515"/>
        <end position="536"/>
    </location>
</feature>
<dbReference type="RefSeq" id="WP_168447179.1">
    <property type="nucleotide sequence ID" value="NZ_JAAXOW010000002.1"/>
</dbReference>
<evidence type="ECO:0000313" key="2">
    <source>
        <dbReference type="EMBL" id="NKX93099.1"/>
    </source>
</evidence>
<dbReference type="Proteomes" id="UP000774283">
    <property type="component" value="Unassembled WGS sequence"/>
</dbReference>
<evidence type="ECO:0000256" key="1">
    <source>
        <dbReference type="SAM" id="Phobius"/>
    </source>
</evidence>
<feature type="transmembrane region" description="Helical" evidence="1">
    <location>
        <begin position="311"/>
        <end position="329"/>
    </location>
</feature>